<evidence type="ECO:0000313" key="2">
    <source>
        <dbReference type="EnsemblMetazoa" id="GBRI009894-PA"/>
    </source>
</evidence>
<proteinExistence type="predicted"/>
<reference evidence="3" key="1">
    <citation type="submission" date="2014-03" db="EMBL/GenBank/DDBJ databases">
        <authorList>
            <person name="Aksoy S."/>
            <person name="Warren W."/>
            <person name="Wilson R.K."/>
        </authorList>
    </citation>
    <scope>NUCLEOTIDE SEQUENCE [LARGE SCALE GENOMIC DNA]</scope>
    <source>
        <strain evidence="3">IAEA</strain>
    </source>
</reference>
<organism evidence="2 3">
    <name type="scientific">Glossina brevipalpis</name>
    <dbReference type="NCBI Taxonomy" id="37001"/>
    <lineage>
        <taxon>Eukaryota</taxon>
        <taxon>Metazoa</taxon>
        <taxon>Ecdysozoa</taxon>
        <taxon>Arthropoda</taxon>
        <taxon>Hexapoda</taxon>
        <taxon>Insecta</taxon>
        <taxon>Pterygota</taxon>
        <taxon>Neoptera</taxon>
        <taxon>Endopterygota</taxon>
        <taxon>Diptera</taxon>
        <taxon>Brachycera</taxon>
        <taxon>Muscomorpha</taxon>
        <taxon>Hippoboscoidea</taxon>
        <taxon>Glossinidae</taxon>
        <taxon>Glossina</taxon>
    </lineage>
</organism>
<dbReference type="EnsemblMetazoa" id="GBRI009894-RA">
    <property type="protein sequence ID" value="GBRI009894-PA"/>
    <property type="gene ID" value="GBRI009894"/>
</dbReference>
<keyword evidence="1" id="KW-0472">Membrane</keyword>
<dbReference type="VEuPathDB" id="VectorBase:GBRI009894"/>
<evidence type="ECO:0000313" key="3">
    <source>
        <dbReference type="Proteomes" id="UP000091820"/>
    </source>
</evidence>
<name>A0A1A9W8D2_9MUSC</name>
<keyword evidence="1" id="KW-0812">Transmembrane</keyword>
<keyword evidence="1" id="KW-1133">Transmembrane helix</keyword>
<dbReference type="AlphaFoldDB" id="A0A1A9W8D2"/>
<protein>
    <submittedName>
        <fullName evidence="2">Uncharacterized protein</fullName>
    </submittedName>
</protein>
<reference evidence="2" key="2">
    <citation type="submission" date="2020-05" db="UniProtKB">
        <authorList>
            <consortium name="EnsemblMetazoa"/>
        </authorList>
    </citation>
    <scope>IDENTIFICATION</scope>
    <source>
        <strain evidence="2">IAEA</strain>
    </source>
</reference>
<accession>A0A1A9W8D2</accession>
<dbReference type="Proteomes" id="UP000091820">
    <property type="component" value="Unassembled WGS sequence"/>
</dbReference>
<feature type="transmembrane region" description="Helical" evidence="1">
    <location>
        <begin position="54"/>
        <end position="76"/>
    </location>
</feature>
<keyword evidence="3" id="KW-1185">Reference proteome</keyword>
<sequence length="141" mass="15453">MTKPQILPYPADLSKFRCPRLRIALVSRASRGSIIITGFVRIRLALEAVSLPNTIKLLLILLASSNVLPALIVFLVNSLPAKSTKLILPCFDKNTPPSVCCSDTICTSTLKRFSTKKLPDFLDQRTANGLRAEPGFNKSIT</sequence>
<evidence type="ECO:0000256" key="1">
    <source>
        <dbReference type="SAM" id="Phobius"/>
    </source>
</evidence>